<organism evidence="1 2">
    <name type="scientific">Astathelohania contejeani</name>
    <dbReference type="NCBI Taxonomy" id="164912"/>
    <lineage>
        <taxon>Eukaryota</taxon>
        <taxon>Fungi</taxon>
        <taxon>Fungi incertae sedis</taxon>
        <taxon>Microsporidia</taxon>
        <taxon>Astathelohaniidae</taxon>
        <taxon>Astathelohania</taxon>
    </lineage>
</organism>
<dbReference type="Proteomes" id="UP001516464">
    <property type="component" value="Unassembled WGS sequence"/>
</dbReference>
<evidence type="ECO:0000313" key="1">
    <source>
        <dbReference type="EMBL" id="KAF7679705.1"/>
    </source>
</evidence>
<name>A0ABQ7HVX0_9MICR</name>
<sequence length="245" mass="29323">MSTFPHHYNEKEENYYIYPRKYGVFLSITNKIQMWDRITKWRNSLQIKVEFLQKLNPMLKFYEITENNIGKVIEPDTCFLLILDNVSSIMVRETFANLLINLEKDDVIRMERVSIFWPTKSKIEEFYLEKPENISIIFSMNDWERSELLLSSGKHHPEKNPPIFTISYHHMRLLSSLKILVMDGIYDSEKIKNNLLNSWINKENPIYPQEVLPEDEYIIVSDNSHHHTTTKTRTKNYYSKWLPGL</sequence>
<reference evidence="1 2" key="1">
    <citation type="submission" date="2019-01" db="EMBL/GenBank/DDBJ databases">
        <title>Genomes sequencing and comparative genomics of infectious freshwater microsporidia, Cucumispora dikerogammari and Thelohania contejeani.</title>
        <authorList>
            <person name="Cormier A."/>
            <person name="Giraud I."/>
            <person name="Wattier R."/>
            <person name="Teixeira M."/>
            <person name="Grandjean F."/>
            <person name="Rigaud T."/>
            <person name="Cordaux R."/>
        </authorList>
    </citation>
    <scope>NUCLEOTIDE SEQUENCE [LARGE SCALE GENOMIC DNA]</scope>
    <source>
        <strain evidence="1">T1</strain>
        <tissue evidence="1">Spores</tissue>
    </source>
</reference>
<comment type="caution">
    <text evidence="1">The sequence shown here is derived from an EMBL/GenBank/DDBJ whole genome shotgun (WGS) entry which is preliminary data.</text>
</comment>
<evidence type="ECO:0000313" key="2">
    <source>
        <dbReference type="Proteomes" id="UP001516464"/>
    </source>
</evidence>
<gene>
    <name evidence="1" type="ORF">TCON_2494</name>
</gene>
<keyword evidence="2" id="KW-1185">Reference proteome</keyword>
<accession>A0ABQ7HVX0</accession>
<protein>
    <submittedName>
        <fullName evidence="1">Uncharacterized protein</fullName>
    </submittedName>
</protein>
<dbReference type="EMBL" id="SBIQ01000331">
    <property type="protein sequence ID" value="KAF7679705.1"/>
    <property type="molecule type" value="Genomic_DNA"/>
</dbReference>
<proteinExistence type="predicted"/>